<evidence type="ECO:0000313" key="3">
    <source>
        <dbReference type="Proteomes" id="UP000029578"/>
    </source>
</evidence>
<accession>A0A096DHI7</accession>
<evidence type="ECO:0000256" key="1">
    <source>
        <dbReference type="SAM" id="SignalP"/>
    </source>
</evidence>
<organism evidence="2 3">
    <name type="scientific">Prevotella melaninogenica DNF00666</name>
    <dbReference type="NCBI Taxonomy" id="1401073"/>
    <lineage>
        <taxon>Bacteria</taxon>
        <taxon>Pseudomonadati</taxon>
        <taxon>Bacteroidota</taxon>
        <taxon>Bacteroidia</taxon>
        <taxon>Bacteroidales</taxon>
        <taxon>Prevotellaceae</taxon>
        <taxon>Prevotella</taxon>
    </lineage>
</organism>
<evidence type="ECO:0000313" key="2">
    <source>
        <dbReference type="EMBL" id="KGF56999.1"/>
    </source>
</evidence>
<proteinExistence type="predicted"/>
<dbReference type="RefSeq" id="WP_036861417.1">
    <property type="nucleotide sequence ID" value="NZ_JRNS01000055.1"/>
</dbReference>
<dbReference type="EMBL" id="JRNS01000055">
    <property type="protein sequence ID" value="KGF56999.1"/>
    <property type="molecule type" value="Genomic_DNA"/>
</dbReference>
<feature type="signal peptide" evidence="1">
    <location>
        <begin position="1"/>
        <end position="22"/>
    </location>
</feature>
<gene>
    <name evidence="2" type="ORF">HMPREF0661_00665</name>
</gene>
<evidence type="ECO:0008006" key="4">
    <source>
        <dbReference type="Google" id="ProtNLM"/>
    </source>
</evidence>
<comment type="caution">
    <text evidence="2">The sequence shown here is derived from an EMBL/GenBank/DDBJ whole genome shotgun (WGS) entry which is preliminary data.</text>
</comment>
<protein>
    <recommendedName>
        <fullName evidence="4">Lipocalin-like domain-containing protein</fullName>
    </recommendedName>
</protein>
<keyword evidence="1" id="KW-0732">Signal</keyword>
<dbReference type="AlphaFoldDB" id="A0A096DHI7"/>
<name>A0A096DHI7_9BACT</name>
<dbReference type="Proteomes" id="UP000029578">
    <property type="component" value="Unassembled WGS sequence"/>
</dbReference>
<feature type="chain" id="PRO_5001918129" description="Lipocalin-like domain-containing protein" evidence="1">
    <location>
        <begin position="23"/>
        <end position="210"/>
    </location>
</feature>
<reference evidence="2 3" key="1">
    <citation type="submission" date="2014-07" db="EMBL/GenBank/DDBJ databases">
        <authorList>
            <person name="McCorrison J."/>
            <person name="Sanka R."/>
            <person name="Torralba M."/>
            <person name="Gillis M."/>
            <person name="Haft D.H."/>
            <person name="Methe B."/>
            <person name="Sutton G."/>
            <person name="Nelson K.E."/>
        </authorList>
    </citation>
    <scope>NUCLEOTIDE SEQUENCE [LARGE SCALE GENOMIC DNA]</scope>
    <source>
        <strain evidence="2 3">DNF00666</strain>
    </source>
</reference>
<sequence>MNKILRFAFVAAFAAVSSLSFAQTQTTFELSSADSYKQFGLAGQSSKTSNEGDFTEDKSVTSGDVKLTVSTSGVKTANRMWKGSLRMYGGTLTVESANDNIVEVVYAVFFNNWDESNNVNNQKLKMTSEKEGKKVFKFYNWTGVSKKVVLNVKKAFLRSVTITSVTAAGIKNVQTIEVNEKAPIYNLAGQRVGKDYKGVVIQNGKKFIKK</sequence>